<dbReference type="RefSeq" id="WP_146934412.1">
    <property type="nucleotide sequence ID" value="NZ_BJXW01000002.1"/>
</dbReference>
<evidence type="ECO:0000256" key="1">
    <source>
        <dbReference type="ARBA" id="ARBA00009179"/>
    </source>
</evidence>
<name>A0A511UVX2_9BACI</name>
<dbReference type="SUPFAM" id="SSF52096">
    <property type="entry name" value="ClpP/crotonase"/>
    <property type="match status" value="1"/>
</dbReference>
<dbReference type="Pfam" id="PF22694">
    <property type="entry name" value="CtpB_N-like"/>
    <property type="match status" value="1"/>
</dbReference>
<dbReference type="SUPFAM" id="SSF50156">
    <property type="entry name" value="PDZ domain-like"/>
    <property type="match status" value="1"/>
</dbReference>
<dbReference type="CDD" id="cd07560">
    <property type="entry name" value="Peptidase_S41_CPP"/>
    <property type="match status" value="1"/>
</dbReference>
<protein>
    <recommendedName>
        <fullName evidence="6">C-terminal processing peptidase</fullName>
        <ecNumber evidence="6">3.4.21.102</ecNumber>
    </recommendedName>
</protein>
<comment type="similarity">
    <text evidence="1 7">Belongs to the peptidase S41A family.</text>
</comment>
<dbReference type="InterPro" id="IPR055210">
    <property type="entry name" value="CtpA/B_N"/>
</dbReference>
<keyword evidence="2 7" id="KW-0645">Protease</keyword>
<dbReference type="EMBL" id="BJXW01000002">
    <property type="protein sequence ID" value="GEN29898.1"/>
    <property type="molecule type" value="Genomic_DNA"/>
</dbReference>
<accession>A0A511UVX2</accession>
<dbReference type="InterPro" id="IPR002477">
    <property type="entry name" value="Peptidoglycan-bd-like"/>
</dbReference>
<keyword evidence="10" id="KW-1185">Reference proteome</keyword>
<evidence type="ECO:0000256" key="4">
    <source>
        <dbReference type="ARBA" id="ARBA00022825"/>
    </source>
</evidence>
<dbReference type="Gene3D" id="1.10.101.10">
    <property type="entry name" value="PGBD-like superfamily/PGBD"/>
    <property type="match status" value="1"/>
</dbReference>
<dbReference type="InterPro" id="IPR029045">
    <property type="entry name" value="ClpP/crotonase-like_dom_sf"/>
</dbReference>
<organism evidence="9 10">
    <name type="scientific">Cerasibacillus quisquiliarum</name>
    <dbReference type="NCBI Taxonomy" id="227865"/>
    <lineage>
        <taxon>Bacteria</taxon>
        <taxon>Bacillati</taxon>
        <taxon>Bacillota</taxon>
        <taxon>Bacilli</taxon>
        <taxon>Bacillales</taxon>
        <taxon>Bacillaceae</taxon>
        <taxon>Cerasibacillus</taxon>
    </lineage>
</organism>
<dbReference type="InterPro" id="IPR041489">
    <property type="entry name" value="PDZ_6"/>
</dbReference>
<comment type="catalytic activity">
    <reaction evidence="5">
        <text>The enzyme shows specific recognition of a C-terminal tripeptide, Xaa-Yaa-Zaa, in which Xaa is preferably Ala or Leu, Yaa is preferably Ala or Tyr, and Zaa is preferably Ala, but then cleaves at a variable distance from the C-terminus. A typical cleavage is -Ala-Ala-|-Arg-Ala-Ala-Lys-Glu-Asn-Tyr-Ala-Leu-Ala-Ala.</text>
        <dbReference type="EC" id="3.4.21.102"/>
    </reaction>
</comment>
<dbReference type="SMART" id="SM00228">
    <property type="entry name" value="PDZ"/>
    <property type="match status" value="1"/>
</dbReference>
<dbReference type="Gene3D" id="3.90.226.10">
    <property type="entry name" value="2-enoyl-CoA Hydratase, Chain A, domain 1"/>
    <property type="match status" value="1"/>
</dbReference>
<dbReference type="GO" id="GO:0006508">
    <property type="term" value="P:proteolysis"/>
    <property type="evidence" value="ECO:0007669"/>
    <property type="project" value="UniProtKB-KW"/>
</dbReference>
<dbReference type="InterPro" id="IPR036366">
    <property type="entry name" value="PGBDSf"/>
</dbReference>
<dbReference type="PROSITE" id="PS50106">
    <property type="entry name" value="PDZ"/>
    <property type="match status" value="1"/>
</dbReference>
<dbReference type="Gene3D" id="3.30.750.44">
    <property type="match status" value="1"/>
</dbReference>
<dbReference type="InterPro" id="IPR036365">
    <property type="entry name" value="PGBD-like_sf"/>
</dbReference>
<gene>
    <name evidence="9" type="ORF">CQU01_01360</name>
</gene>
<proteinExistence type="inferred from homology"/>
<reference evidence="9 10" key="1">
    <citation type="submission" date="2019-07" db="EMBL/GenBank/DDBJ databases">
        <title>Whole genome shotgun sequence of Cerasibacillus quisquiliarum NBRC 102429.</title>
        <authorList>
            <person name="Hosoyama A."/>
            <person name="Uohara A."/>
            <person name="Ohji S."/>
            <person name="Ichikawa N."/>
        </authorList>
    </citation>
    <scope>NUCLEOTIDE SEQUENCE [LARGE SCALE GENOMIC DNA]</scope>
    <source>
        <strain evidence="9 10">NBRC 102429</strain>
    </source>
</reference>
<dbReference type="EC" id="3.4.21.102" evidence="6"/>
<evidence type="ECO:0000256" key="6">
    <source>
        <dbReference type="ARBA" id="ARBA00066637"/>
    </source>
</evidence>
<comment type="caution">
    <text evidence="9">The sequence shown here is derived from an EMBL/GenBank/DDBJ whole genome shotgun (WGS) entry which is preliminary data.</text>
</comment>
<dbReference type="InterPro" id="IPR036034">
    <property type="entry name" value="PDZ_sf"/>
</dbReference>
<evidence type="ECO:0000313" key="9">
    <source>
        <dbReference type="EMBL" id="GEN29898.1"/>
    </source>
</evidence>
<dbReference type="SUPFAM" id="SSF47090">
    <property type="entry name" value="PGBD-like"/>
    <property type="match status" value="1"/>
</dbReference>
<keyword evidence="4 7" id="KW-0720">Serine protease</keyword>
<feature type="domain" description="PDZ" evidence="8">
    <location>
        <begin position="106"/>
        <end position="170"/>
    </location>
</feature>
<dbReference type="CDD" id="cd06782">
    <property type="entry name" value="cpPDZ_CPP-like"/>
    <property type="match status" value="1"/>
</dbReference>
<dbReference type="Pfam" id="PF17820">
    <property type="entry name" value="PDZ_6"/>
    <property type="match status" value="1"/>
</dbReference>
<dbReference type="GO" id="GO:0030288">
    <property type="term" value="C:outer membrane-bounded periplasmic space"/>
    <property type="evidence" value="ECO:0007669"/>
    <property type="project" value="TreeGrafter"/>
</dbReference>
<keyword evidence="3 7" id="KW-0378">Hydrolase</keyword>
<dbReference type="FunFam" id="2.30.42.10:FF:000063">
    <property type="entry name" value="Peptidase, S41 family"/>
    <property type="match status" value="1"/>
</dbReference>
<dbReference type="Proteomes" id="UP000321491">
    <property type="component" value="Unassembled WGS sequence"/>
</dbReference>
<evidence type="ECO:0000259" key="8">
    <source>
        <dbReference type="PROSITE" id="PS50106"/>
    </source>
</evidence>
<dbReference type="PANTHER" id="PTHR32060:SF29">
    <property type="entry name" value="CARBOXY-TERMINAL PROCESSING PROTEASE CTPB"/>
    <property type="match status" value="1"/>
</dbReference>
<dbReference type="Pfam" id="PF03572">
    <property type="entry name" value="Peptidase_S41"/>
    <property type="match status" value="1"/>
</dbReference>
<dbReference type="FunFam" id="3.30.750.44:FF:000001">
    <property type="entry name" value="S41 family peptidase"/>
    <property type="match status" value="1"/>
</dbReference>
<dbReference type="AlphaFoldDB" id="A0A511UVX2"/>
<dbReference type="PANTHER" id="PTHR32060">
    <property type="entry name" value="TAIL-SPECIFIC PROTEASE"/>
    <property type="match status" value="1"/>
</dbReference>
<dbReference type="InterPro" id="IPR001478">
    <property type="entry name" value="PDZ"/>
</dbReference>
<dbReference type="Gene3D" id="2.30.42.10">
    <property type="match status" value="1"/>
</dbReference>
<dbReference type="NCBIfam" id="TIGR00225">
    <property type="entry name" value="prc"/>
    <property type="match status" value="1"/>
</dbReference>
<evidence type="ECO:0000256" key="5">
    <source>
        <dbReference type="ARBA" id="ARBA00051784"/>
    </source>
</evidence>
<evidence type="ECO:0000256" key="7">
    <source>
        <dbReference type="RuleBase" id="RU004404"/>
    </source>
</evidence>
<dbReference type="InterPro" id="IPR004447">
    <property type="entry name" value="Peptidase_S41A"/>
</dbReference>
<dbReference type="OrthoDB" id="9812068at2"/>
<dbReference type="GO" id="GO:0004252">
    <property type="term" value="F:serine-type endopeptidase activity"/>
    <property type="evidence" value="ECO:0007669"/>
    <property type="project" value="UniProtKB-EC"/>
</dbReference>
<evidence type="ECO:0000313" key="10">
    <source>
        <dbReference type="Proteomes" id="UP000321491"/>
    </source>
</evidence>
<dbReference type="SMART" id="SM00245">
    <property type="entry name" value="TSPc"/>
    <property type="match status" value="1"/>
</dbReference>
<dbReference type="Pfam" id="PF01471">
    <property type="entry name" value="PG_binding_1"/>
    <property type="match status" value="1"/>
</dbReference>
<sequence length="480" mass="53785">MKMRKVVAVFWIVAALMIGFAGGIYLTSSQGHNQAVQEENNDLQTKYQVSDDKMKKINQAYALIKKHFVEEVDDQELIEGAIQGMLSSLEDPYSSYMDIEAMEQFNEQIESSFEGIGAEVSLVNGKITIVAPIKNSPAEKAGLRPNDQVLSVNGESLEGYDLTEAVAKIRGKKGSEVVLEIMRPGVKDIIEVKMIRDTIPIETVYADLKEVDGKKTGVIEITTFSERTAEEFYEYLTKFEEQGMDGLIIDVRGNPGGLLESVEDILQFFVPKDMPYVQIEDREGNRETYHTDLTEKKPYPIQVLIDEGSASASEILAVALKEMGYDVVGTSSFGKGTVQQAVPLGDGSTVKLTFFKWLSPKGNWIHEKGVKPTIEVKQPDYYFTHPIQVEKTLTYNDAGEDIENIQKMLKGLGYQLERMDGYFDKTTEKAVKAFQKEQNIKQTGKVDQETAGLIETALIEKIRSGEDDRQMEKALQTLYK</sequence>
<evidence type="ECO:0000256" key="3">
    <source>
        <dbReference type="ARBA" id="ARBA00022801"/>
    </source>
</evidence>
<evidence type="ECO:0000256" key="2">
    <source>
        <dbReference type="ARBA" id="ARBA00022670"/>
    </source>
</evidence>
<dbReference type="InterPro" id="IPR005151">
    <property type="entry name" value="Tail-specific_protease"/>
</dbReference>
<dbReference type="GO" id="GO:0007165">
    <property type="term" value="P:signal transduction"/>
    <property type="evidence" value="ECO:0007669"/>
    <property type="project" value="TreeGrafter"/>
</dbReference>